<dbReference type="InterPro" id="IPR007554">
    <property type="entry name" value="Glycerophosphate_synth"/>
</dbReference>
<dbReference type="AlphaFoldDB" id="A0A6N3BZX5"/>
<sequence length="511" mass="60508">MKRLKEFIKRIVKKLLKEIMEEINEVDKKIDINQQEILEMFVEIINNQKQLNDKITNLEVSNIELDSKVNNLKEYYDNTIINRIKDIDCMFSDNKNNLLQIKGNLEFIDSKNKTVEENLNYIMLSLNRKNSNKTIRTVFLIHNVESWYTIQPIYEKMLEENEFEPILIAVPRNYNSHDGTFEDKASKYLKAKYSKVITFDNYNSIPNDIVHTLNPDIIFRQSPWEDDIPKQFRTENIKQFKICYIPYGTITLPIENLHFNQNIHKYSWRLYCESEFHRKCYEQYNVVQDCNVIVSGYTKFEQMNKLLESDGLIWPINSIKKPKLRILWAPHHSLEGWFGFSTFSDIYEDMYKFACDNPDIEIVLRPHPALTETMNNSGLISKNKLEDYYDRFNALSNCYVDLGQEYIGLFKFSDLLITDGVSFLFEYIITGKPIIHTDSKKHIGFNDYGKQFESSWYKAYTFNDLNVIVEQLLDGNDPLKNNRYELKEKVFDFTNNSPSEIIVNDIKNSLL</sequence>
<proteinExistence type="predicted"/>
<dbReference type="Pfam" id="PF04464">
    <property type="entry name" value="Glyphos_transf"/>
    <property type="match status" value="1"/>
</dbReference>
<feature type="coiled-coil region" evidence="1">
    <location>
        <begin position="9"/>
        <end position="36"/>
    </location>
</feature>
<dbReference type="SUPFAM" id="SSF53756">
    <property type="entry name" value="UDP-Glycosyltransferase/glycogen phosphorylase"/>
    <property type="match status" value="1"/>
</dbReference>
<dbReference type="EMBL" id="CACRTU010000013">
    <property type="protein sequence ID" value="VYU06233.1"/>
    <property type="molecule type" value="Genomic_DNA"/>
</dbReference>
<accession>A0A6N3BZX5</accession>
<protein>
    <submittedName>
        <fullName evidence="2">CDP-Glycerol:Poly(Glycerophosphate) glycerophosphotransferase</fullName>
    </submittedName>
</protein>
<dbReference type="InterPro" id="IPR043148">
    <property type="entry name" value="TagF_C"/>
</dbReference>
<gene>
    <name evidence="2" type="ORF">CBLFYP62_01358</name>
</gene>
<dbReference type="RefSeq" id="WP_156736561.1">
    <property type="nucleotide sequence ID" value="NZ_CACRTU010000013.1"/>
</dbReference>
<reference evidence="2" key="1">
    <citation type="submission" date="2019-11" db="EMBL/GenBank/DDBJ databases">
        <authorList>
            <person name="Feng L."/>
        </authorList>
    </citation>
    <scope>NUCLEOTIDE SEQUENCE</scope>
    <source>
        <strain evidence="2">CButyricumLFYP62</strain>
    </source>
</reference>
<keyword evidence="2" id="KW-0808">Transferase</keyword>
<name>A0A6N3BZX5_CLOBU</name>
<organism evidence="2">
    <name type="scientific">Clostridium butyricum</name>
    <dbReference type="NCBI Taxonomy" id="1492"/>
    <lineage>
        <taxon>Bacteria</taxon>
        <taxon>Bacillati</taxon>
        <taxon>Bacillota</taxon>
        <taxon>Clostridia</taxon>
        <taxon>Eubacteriales</taxon>
        <taxon>Clostridiaceae</taxon>
        <taxon>Clostridium</taxon>
    </lineage>
</organism>
<evidence type="ECO:0000313" key="2">
    <source>
        <dbReference type="EMBL" id="VYU06233.1"/>
    </source>
</evidence>
<evidence type="ECO:0000256" key="1">
    <source>
        <dbReference type="SAM" id="Coils"/>
    </source>
</evidence>
<dbReference type="Gene3D" id="3.40.50.12580">
    <property type="match status" value="1"/>
</dbReference>
<dbReference type="GO" id="GO:0016020">
    <property type="term" value="C:membrane"/>
    <property type="evidence" value="ECO:0007669"/>
    <property type="project" value="InterPro"/>
</dbReference>
<keyword evidence="1" id="KW-0175">Coiled coil</keyword>
<dbReference type="GO" id="GO:0047355">
    <property type="term" value="F:CDP-glycerol glycerophosphotransferase activity"/>
    <property type="evidence" value="ECO:0007669"/>
    <property type="project" value="InterPro"/>
</dbReference>